<dbReference type="SUPFAM" id="SSF47648">
    <property type="entry name" value="Nucleoside phosphorylase/phosphoribosyltransferase N-terminal domain"/>
    <property type="match status" value="1"/>
</dbReference>
<keyword evidence="5" id="KW-0460">Magnesium</keyword>
<organism evidence="8 9">
    <name type="scientific">Chryseomicrobium palamuruense</name>
    <dbReference type="NCBI Taxonomy" id="682973"/>
    <lineage>
        <taxon>Bacteria</taxon>
        <taxon>Bacillati</taxon>
        <taxon>Bacillota</taxon>
        <taxon>Bacilli</taxon>
        <taxon>Bacillales</taxon>
        <taxon>Caryophanaceae</taxon>
        <taxon>Chryseomicrobium</taxon>
    </lineage>
</organism>
<comment type="pathway">
    <text evidence="5">Amino-acid biosynthesis; L-tryptophan biosynthesis; L-tryptophan from chorismate: step 2/5.</text>
</comment>
<reference evidence="9" key="1">
    <citation type="journal article" date="2019" name="Int. J. Syst. Evol. Microbiol.">
        <title>The Global Catalogue of Microorganisms (GCM) 10K type strain sequencing project: providing services to taxonomists for standard genome sequencing and annotation.</title>
        <authorList>
            <consortium name="The Broad Institute Genomics Platform"/>
            <consortium name="The Broad Institute Genome Sequencing Center for Infectious Disease"/>
            <person name="Wu L."/>
            <person name="Ma J."/>
        </authorList>
    </citation>
    <scope>NUCLEOTIDE SEQUENCE [LARGE SCALE GENOMIC DNA]</scope>
    <source>
        <strain evidence="9">CCUG 50353</strain>
    </source>
</reference>
<dbReference type="Gene3D" id="3.40.1030.10">
    <property type="entry name" value="Nucleoside phosphorylase/phosphoribosyltransferase catalytic domain"/>
    <property type="match status" value="1"/>
</dbReference>
<comment type="subunit">
    <text evidence="5">Homodimer.</text>
</comment>
<dbReference type="InterPro" id="IPR035902">
    <property type="entry name" value="Nuc_phospho_transferase"/>
</dbReference>
<proteinExistence type="inferred from homology"/>
<dbReference type="Proteomes" id="UP001595733">
    <property type="component" value="Unassembled WGS sequence"/>
</dbReference>
<dbReference type="Pfam" id="PF02885">
    <property type="entry name" value="Glycos_trans_3N"/>
    <property type="match status" value="1"/>
</dbReference>
<dbReference type="Gene3D" id="1.20.970.10">
    <property type="entry name" value="Transferase, Pyrimidine Nucleoside Phosphorylase, Chain C"/>
    <property type="match status" value="1"/>
</dbReference>
<evidence type="ECO:0000256" key="1">
    <source>
        <dbReference type="ARBA" id="ARBA00022676"/>
    </source>
</evidence>
<feature type="binding site" evidence="5">
    <location>
        <position position="225"/>
    </location>
    <ligand>
        <name>Mg(2+)</name>
        <dbReference type="ChEBI" id="CHEBI:18420"/>
        <label>1</label>
    </ligand>
</feature>
<feature type="domain" description="Glycosyl transferase family 3 N-terminal" evidence="7">
    <location>
        <begin position="3"/>
        <end position="64"/>
    </location>
</feature>
<keyword evidence="1 5" id="KW-0328">Glycosyltransferase</keyword>
<keyword evidence="2 5" id="KW-0808">Transferase</keyword>
<dbReference type="EMBL" id="JBHSEF010000021">
    <property type="protein sequence ID" value="MFC4354948.1"/>
    <property type="molecule type" value="Genomic_DNA"/>
</dbReference>
<keyword evidence="5" id="KW-0479">Metal-binding</keyword>
<dbReference type="PANTHER" id="PTHR43285">
    <property type="entry name" value="ANTHRANILATE PHOSPHORIBOSYLTRANSFERASE"/>
    <property type="match status" value="1"/>
</dbReference>
<comment type="catalytic activity">
    <reaction evidence="5">
        <text>N-(5-phospho-beta-D-ribosyl)anthranilate + diphosphate = 5-phospho-alpha-D-ribose 1-diphosphate + anthranilate</text>
        <dbReference type="Rhea" id="RHEA:11768"/>
        <dbReference type="ChEBI" id="CHEBI:16567"/>
        <dbReference type="ChEBI" id="CHEBI:18277"/>
        <dbReference type="ChEBI" id="CHEBI:33019"/>
        <dbReference type="ChEBI" id="CHEBI:58017"/>
        <dbReference type="EC" id="2.4.2.18"/>
    </reaction>
</comment>
<accession>A0ABV8UWP1</accession>
<feature type="binding site" evidence="5">
    <location>
        <position position="225"/>
    </location>
    <ligand>
        <name>Mg(2+)</name>
        <dbReference type="ChEBI" id="CHEBI:18420"/>
        <label>2</label>
    </ligand>
</feature>
<evidence type="ECO:0000313" key="8">
    <source>
        <dbReference type="EMBL" id="MFC4354948.1"/>
    </source>
</evidence>
<dbReference type="EC" id="2.4.2.18" evidence="5"/>
<feature type="binding site" evidence="5">
    <location>
        <position position="87"/>
    </location>
    <ligand>
        <name>5-phospho-alpha-D-ribose 1-diphosphate</name>
        <dbReference type="ChEBI" id="CHEBI:58017"/>
    </ligand>
</feature>
<protein>
    <recommendedName>
        <fullName evidence="5">Anthranilate phosphoribosyltransferase</fullName>
        <ecNumber evidence="5">2.4.2.18</ecNumber>
    </recommendedName>
</protein>
<evidence type="ECO:0000256" key="3">
    <source>
        <dbReference type="ARBA" id="ARBA00022822"/>
    </source>
</evidence>
<feature type="binding site" evidence="5">
    <location>
        <begin position="107"/>
        <end position="115"/>
    </location>
    <ligand>
        <name>5-phospho-alpha-D-ribose 1-diphosphate</name>
        <dbReference type="ChEBI" id="CHEBI:58017"/>
    </ligand>
</feature>
<comment type="similarity">
    <text evidence="5">Belongs to the anthranilate phosphoribosyltransferase family.</text>
</comment>
<keyword evidence="9" id="KW-1185">Reference proteome</keyword>
<feature type="binding site" evidence="5">
    <location>
        <position position="165"/>
    </location>
    <ligand>
        <name>anthranilate</name>
        <dbReference type="ChEBI" id="CHEBI:16567"/>
        <label>2</label>
    </ligand>
</feature>
<evidence type="ECO:0000256" key="2">
    <source>
        <dbReference type="ARBA" id="ARBA00022679"/>
    </source>
</evidence>
<dbReference type="PANTHER" id="PTHR43285:SF2">
    <property type="entry name" value="ANTHRANILATE PHOSPHORIBOSYLTRANSFERASE"/>
    <property type="match status" value="1"/>
</dbReference>
<keyword evidence="3 5" id="KW-0822">Tryptophan biosynthesis</keyword>
<evidence type="ECO:0000313" key="9">
    <source>
        <dbReference type="Proteomes" id="UP001595733"/>
    </source>
</evidence>
<comment type="cofactor">
    <cofactor evidence="5">
        <name>Mg(2+)</name>
        <dbReference type="ChEBI" id="CHEBI:18420"/>
    </cofactor>
    <text evidence="5">Binds 2 magnesium ions per monomer.</text>
</comment>
<evidence type="ECO:0000259" key="7">
    <source>
        <dbReference type="Pfam" id="PF02885"/>
    </source>
</evidence>
<feature type="binding site" evidence="5">
    <location>
        <position position="119"/>
    </location>
    <ligand>
        <name>5-phospho-alpha-D-ribose 1-diphosphate</name>
        <dbReference type="ChEBI" id="CHEBI:58017"/>
    </ligand>
</feature>
<dbReference type="InterPro" id="IPR017459">
    <property type="entry name" value="Glycosyl_Trfase_fam3_N_dom"/>
</dbReference>
<dbReference type="Pfam" id="PF00591">
    <property type="entry name" value="Glycos_transf_3"/>
    <property type="match status" value="1"/>
</dbReference>
<dbReference type="RefSeq" id="WP_378141243.1">
    <property type="nucleotide sequence ID" value="NZ_JBHSEF010000021.1"/>
</dbReference>
<comment type="caution">
    <text evidence="5">Lacks conserved residue(s) required for the propagation of feature annotation.</text>
</comment>
<feature type="domain" description="Glycosyl transferase family 3" evidence="6">
    <location>
        <begin position="73"/>
        <end position="322"/>
    </location>
</feature>
<feature type="binding site" evidence="5">
    <location>
        <begin position="82"/>
        <end position="83"/>
    </location>
    <ligand>
        <name>5-phospho-alpha-D-ribose 1-diphosphate</name>
        <dbReference type="ChEBI" id="CHEBI:58017"/>
    </ligand>
</feature>
<dbReference type="HAMAP" id="MF_00211">
    <property type="entry name" value="TrpD"/>
    <property type="match status" value="1"/>
</dbReference>
<evidence type="ECO:0000259" key="6">
    <source>
        <dbReference type="Pfam" id="PF00591"/>
    </source>
</evidence>
<dbReference type="NCBIfam" id="TIGR01245">
    <property type="entry name" value="trpD"/>
    <property type="match status" value="1"/>
</dbReference>
<dbReference type="InterPro" id="IPR005940">
    <property type="entry name" value="Anthranilate_Pribosyl_Tfrase"/>
</dbReference>
<dbReference type="SUPFAM" id="SSF52418">
    <property type="entry name" value="Nucleoside phosphorylase/phosphoribosyltransferase catalytic domain"/>
    <property type="match status" value="1"/>
</dbReference>
<feature type="binding site" evidence="5">
    <location>
        <position position="110"/>
    </location>
    <ligand>
        <name>anthranilate</name>
        <dbReference type="ChEBI" id="CHEBI:16567"/>
        <label>1</label>
    </ligand>
</feature>
<keyword evidence="5" id="KW-0028">Amino-acid biosynthesis</keyword>
<evidence type="ECO:0000256" key="5">
    <source>
        <dbReference type="HAMAP-Rule" id="MF_00211"/>
    </source>
</evidence>
<feature type="binding site" evidence="5">
    <location>
        <position position="91"/>
    </location>
    <ligand>
        <name>Mg(2+)</name>
        <dbReference type="ChEBI" id="CHEBI:18420"/>
        <label>1</label>
    </ligand>
</feature>
<feature type="binding site" evidence="5">
    <location>
        <position position="79"/>
    </location>
    <ligand>
        <name>anthranilate</name>
        <dbReference type="ChEBI" id="CHEBI:16567"/>
        <label>1</label>
    </ligand>
</feature>
<feature type="binding site" evidence="5">
    <location>
        <begin position="89"/>
        <end position="92"/>
    </location>
    <ligand>
        <name>5-phospho-alpha-D-ribose 1-diphosphate</name>
        <dbReference type="ChEBI" id="CHEBI:58017"/>
    </ligand>
</feature>
<evidence type="ECO:0000256" key="4">
    <source>
        <dbReference type="ARBA" id="ARBA00023141"/>
    </source>
</evidence>
<dbReference type="InterPro" id="IPR000312">
    <property type="entry name" value="Glycosyl_Trfase_fam3"/>
</dbReference>
<comment type="caution">
    <text evidence="8">The sequence shown here is derived from an EMBL/GenBank/DDBJ whole genome shotgun (WGS) entry which is preliminary data.</text>
</comment>
<keyword evidence="4 5" id="KW-0057">Aromatic amino acid biosynthesis</keyword>
<gene>
    <name evidence="5 8" type="primary">trpD</name>
    <name evidence="8" type="ORF">ACFO0S_07800</name>
</gene>
<sequence length="337" mass="35976">MRQLLDEVQQGKTLTRDEMRQLIETFFEPNTSQTDMRDFLLALHARGETAEELAGAVDALMARATSYPTVSVPLLDTCGTGGDQSGTFNVSTTSAFVLAGAGLTVAKHGNRSISSRSGSSDVLAALGLTLSLSPEESAEQLTSQGLAFLFAPDVHPALKQLQPLRKAIGQPTLFNLIGPLANPYSLDCQLIGVYRQDMQQTLAQAAHLLGRRRAIIVTGHGELDEASLEGATHYTLLHEGSITTHTLAVEETGLPTYTRPDILGGDAETNARILEDVLDGKPSAYLDTTLLNAGLALFAAERVPSVHHGIEIARHSIQSGSAKAKLTNYPKLVEVSP</sequence>
<dbReference type="InterPro" id="IPR036320">
    <property type="entry name" value="Glycosyl_Trfase_fam3_N_dom_sf"/>
</dbReference>
<comment type="function">
    <text evidence="5">Catalyzes the transfer of the phosphoribosyl group of 5-phosphorylribose-1-pyrophosphate (PRPP) to anthranilate to yield N-(5'-phosphoribosyl)-anthranilate (PRA).</text>
</comment>
<feature type="binding site" evidence="5">
    <location>
        <position position="79"/>
    </location>
    <ligand>
        <name>5-phospho-alpha-D-ribose 1-diphosphate</name>
        <dbReference type="ChEBI" id="CHEBI:58017"/>
    </ligand>
</feature>
<feature type="binding site" evidence="5">
    <location>
        <position position="224"/>
    </location>
    <ligand>
        <name>Mg(2+)</name>
        <dbReference type="ChEBI" id="CHEBI:18420"/>
        <label>2</label>
    </ligand>
</feature>
<name>A0ABV8UWP1_9BACL</name>
<dbReference type="GO" id="GO:0004048">
    <property type="term" value="F:anthranilate phosphoribosyltransferase activity"/>
    <property type="evidence" value="ECO:0007669"/>
    <property type="project" value="UniProtKB-EC"/>
</dbReference>